<protein>
    <submittedName>
        <fullName evidence="2">Uncharacterized protein</fullName>
    </submittedName>
</protein>
<dbReference type="Proteomes" id="UP000314294">
    <property type="component" value="Unassembled WGS sequence"/>
</dbReference>
<evidence type="ECO:0000313" key="2">
    <source>
        <dbReference type="EMBL" id="TNN83101.1"/>
    </source>
</evidence>
<keyword evidence="3" id="KW-1185">Reference proteome</keyword>
<feature type="region of interest" description="Disordered" evidence="1">
    <location>
        <begin position="117"/>
        <end position="159"/>
    </location>
</feature>
<evidence type="ECO:0000313" key="3">
    <source>
        <dbReference type="Proteomes" id="UP000314294"/>
    </source>
</evidence>
<proteinExistence type="predicted"/>
<accession>A0A4Z2IZ83</accession>
<feature type="compositionally biased region" description="Polar residues" evidence="1">
    <location>
        <begin position="1"/>
        <end position="25"/>
    </location>
</feature>
<organism evidence="2 3">
    <name type="scientific">Liparis tanakae</name>
    <name type="common">Tanaka's snailfish</name>
    <dbReference type="NCBI Taxonomy" id="230148"/>
    <lineage>
        <taxon>Eukaryota</taxon>
        <taxon>Metazoa</taxon>
        <taxon>Chordata</taxon>
        <taxon>Craniata</taxon>
        <taxon>Vertebrata</taxon>
        <taxon>Euteleostomi</taxon>
        <taxon>Actinopterygii</taxon>
        <taxon>Neopterygii</taxon>
        <taxon>Teleostei</taxon>
        <taxon>Neoteleostei</taxon>
        <taxon>Acanthomorphata</taxon>
        <taxon>Eupercaria</taxon>
        <taxon>Perciformes</taxon>
        <taxon>Cottioidei</taxon>
        <taxon>Cottales</taxon>
        <taxon>Liparidae</taxon>
        <taxon>Liparis</taxon>
    </lineage>
</organism>
<sequence length="159" mass="18270">MVMGSSSRLRGTAMHQSNRQSSRDTINCGREEETWSSQRHINTRCYCKRENNRQSGLQPLEMFPVGDEQLKHVTGHLSHRFVPKLDQQAKKKEDRITTGFQFDWLDVSERAQCARTSEETELSTQAAAVMKSPTSIVKPGRPRKKKRGEQDRTMVFNTS</sequence>
<gene>
    <name evidence="2" type="ORF">EYF80_006708</name>
</gene>
<dbReference type="EMBL" id="SRLO01000035">
    <property type="protein sequence ID" value="TNN83101.1"/>
    <property type="molecule type" value="Genomic_DNA"/>
</dbReference>
<name>A0A4Z2IZ83_9TELE</name>
<evidence type="ECO:0000256" key="1">
    <source>
        <dbReference type="SAM" id="MobiDB-lite"/>
    </source>
</evidence>
<dbReference type="AlphaFoldDB" id="A0A4Z2IZ83"/>
<comment type="caution">
    <text evidence="2">The sequence shown here is derived from an EMBL/GenBank/DDBJ whole genome shotgun (WGS) entry which is preliminary data.</text>
</comment>
<reference evidence="2 3" key="1">
    <citation type="submission" date="2019-03" db="EMBL/GenBank/DDBJ databases">
        <title>First draft genome of Liparis tanakae, snailfish: a comprehensive survey of snailfish specific genes.</title>
        <authorList>
            <person name="Kim W."/>
            <person name="Song I."/>
            <person name="Jeong J.-H."/>
            <person name="Kim D."/>
            <person name="Kim S."/>
            <person name="Ryu S."/>
            <person name="Song J.Y."/>
            <person name="Lee S.K."/>
        </authorList>
    </citation>
    <scope>NUCLEOTIDE SEQUENCE [LARGE SCALE GENOMIC DNA]</scope>
    <source>
        <tissue evidence="2">Muscle</tissue>
    </source>
</reference>
<feature type="region of interest" description="Disordered" evidence="1">
    <location>
        <begin position="1"/>
        <end position="33"/>
    </location>
</feature>